<feature type="domain" description="DUF306" evidence="2">
    <location>
        <begin position="40"/>
        <end position="138"/>
    </location>
</feature>
<dbReference type="PROSITE" id="PS51257">
    <property type="entry name" value="PROKAR_LIPOPROTEIN"/>
    <property type="match status" value="1"/>
</dbReference>
<feature type="chain" id="PRO_5043973416" evidence="1">
    <location>
        <begin position="23"/>
        <end position="268"/>
    </location>
</feature>
<dbReference type="EMBL" id="CP108264">
    <property type="protein sequence ID" value="WTU74656.1"/>
    <property type="molecule type" value="Genomic_DNA"/>
</dbReference>
<organism evidence="3">
    <name type="scientific">Streptomyces sp. NBC_00049</name>
    <dbReference type="NCBI Taxonomy" id="2903617"/>
    <lineage>
        <taxon>Bacteria</taxon>
        <taxon>Bacillati</taxon>
        <taxon>Actinomycetota</taxon>
        <taxon>Actinomycetes</taxon>
        <taxon>Kitasatosporales</taxon>
        <taxon>Streptomycetaceae</taxon>
        <taxon>Streptomyces</taxon>
    </lineage>
</organism>
<gene>
    <name evidence="3" type="ORF">OG327_15780</name>
</gene>
<dbReference type="InterPro" id="IPR038670">
    <property type="entry name" value="HslJ-like_sf"/>
</dbReference>
<dbReference type="PANTHER" id="PTHR35535">
    <property type="entry name" value="HEAT SHOCK PROTEIN HSLJ"/>
    <property type="match status" value="1"/>
</dbReference>
<dbReference type="Pfam" id="PF03724">
    <property type="entry name" value="META"/>
    <property type="match status" value="2"/>
</dbReference>
<feature type="domain" description="DUF306" evidence="2">
    <location>
        <begin position="149"/>
        <end position="259"/>
    </location>
</feature>
<dbReference type="PANTHER" id="PTHR35535:SF2">
    <property type="entry name" value="DUF306 DOMAIN-CONTAINING PROTEIN"/>
    <property type="match status" value="1"/>
</dbReference>
<reference evidence="3" key="1">
    <citation type="submission" date="2022-10" db="EMBL/GenBank/DDBJ databases">
        <title>The complete genomes of actinobacterial strains from the NBC collection.</title>
        <authorList>
            <person name="Joergensen T.S."/>
            <person name="Alvarez Arevalo M."/>
            <person name="Sterndorff E.B."/>
            <person name="Faurdal D."/>
            <person name="Vuksanovic O."/>
            <person name="Mourched A.-S."/>
            <person name="Charusanti P."/>
            <person name="Shaw S."/>
            <person name="Blin K."/>
            <person name="Weber T."/>
        </authorList>
    </citation>
    <scope>NUCLEOTIDE SEQUENCE</scope>
    <source>
        <strain evidence="3">NBC_00049</strain>
    </source>
</reference>
<dbReference type="InterPro" id="IPR053147">
    <property type="entry name" value="Hsp_HslJ-like"/>
</dbReference>
<feature type="signal peptide" evidence="1">
    <location>
        <begin position="1"/>
        <end position="22"/>
    </location>
</feature>
<dbReference type="Gene3D" id="2.40.128.270">
    <property type="match status" value="2"/>
</dbReference>
<evidence type="ECO:0000259" key="2">
    <source>
        <dbReference type="Pfam" id="PF03724"/>
    </source>
</evidence>
<accession>A0AAU2JSC3</accession>
<evidence type="ECO:0000313" key="3">
    <source>
        <dbReference type="EMBL" id="WTU74656.1"/>
    </source>
</evidence>
<dbReference type="AlphaFoldDB" id="A0AAU2JSC3"/>
<proteinExistence type="predicted"/>
<evidence type="ECO:0000256" key="1">
    <source>
        <dbReference type="SAM" id="SignalP"/>
    </source>
</evidence>
<keyword evidence="1" id="KW-0732">Signal</keyword>
<protein>
    <submittedName>
        <fullName evidence="3">META domain-containing protein</fullName>
    </submittedName>
</protein>
<dbReference type="InterPro" id="IPR005184">
    <property type="entry name" value="DUF306_Meta_HslJ"/>
</dbReference>
<name>A0AAU2JSC3_9ACTN</name>
<sequence length="268" mass="27161">MGTYRHVHAPAALALVLTLALAGCGRPAQSVGAPLPDVVGSWAVESLTTGGRTLHAPASAHVDIGHDRAKGNYGCNGFTAEVVVDGSSALTVTPGVSTDMACDDLAFETVFATLLKGRLTIDRGPDRLTLKTADGSTIAMTSKPPATDAPLVVTQWTVDSLTSGDSVSSIPAEAAGTARFTLTPDGGASGNLGCNRFSAKATVDGPSVTFGPLTTTRMACEGPAGQVERALTELFGSGPLAWKIEDRTLTLTAPDGKGLVAKGATAVE</sequence>